<dbReference type="GO" id="GO:0022857">
    <property type="term" value="F:transmembrane transporter activity"/>
    <property type="evidence" value="ECO:0007669"/>
    <property type="project" value="InterPro"/>
</dbReference>
<dbReference type="InterPro" id="IPR005828">
    <property type="entry name" value="MFS_sugar_transport-like"/>
</dbReference>
<dbReference type="GO" id="GO:0016020">
    <property type="term" value="C:membrane"/>
    <property type="evidence" value="ECO:0007669"/>
    <property type="project" value="UniProtKB-SubCell"/>
</dbReference>
<name>A0A6G0ZQ64_APHCR</name>
<reference evidence="7 8" key="1">
    <citation type="submission" date="2019-08" db="EMBL/GenBank/DDBJ databases">
        <title>Whole genome of Aphis craccivora.</title>
        <authorList>
            <person name="Voronova N.V."/>
            <person name="Shulinski R.S."/>
            <person name="Bandarenka Y.V."/>
            <person name="Zhorov D.G."/>
            <person name="Warner D."/>
        </authorList>
    </citation>
    <scope>NUCLEOTIDE SEQUENCE [LARGE SCALE GENOMIC DNA]</scope>
    <source>
        <strain evidence="7">180601</strain>
        <tissue evidence="7">Whole Body</tissue>
    </source>
</reference>
<dbReference type="PROSITE" id="PS00217">
    <property type="entry name" value="SUGAR_TRANSPORT_2"/>
    <property type="match status" value="1"/>
</dbReference>
<evidence type="ECO:0000256" key="4">
    <source>
        <dbReference type="ARBA" id="ARBA00023136"/>
    </source>
</evidence>
<dbReference type="Gene3D" id="1.20.1250.20">
    <property type="entry name" value="MFS general substrate transporter like domains"/>
    <property type="match status" value="2"/>
</dbReference>
<keyword evidence="2 5" id="KW-0812">Transmembrane</keyword>
<dbReference type="AlphaFoldDB" id="A0A6G0ZQ64"/>
<dbReference type="PROSITE" id="PS50850">
    <property type="entry name" value="MFS"/>
    <property type="match status" value="1"/>
</dbReference>
<feature type="transmembrane region" description="Helical" evidence="5">
    <location>
        <begin position="114"/>
        <end position="136"/>
    </location>
</feature>
<protein>
    <submittedName>
        <fullName evidence="7">Facilitated trehalose transporter Tret1-like</fullName>
    </submittedName>
</protein>
<comment type="subcellular location">
    <subcellularLocation>
        <location evidence="1">Membrane</location>
        <topology evidence="1">Multi-pass membrane protein</topology>
    </subcellularLocation>
</comment>
<dbReference type="InterPro" id="IPR020846">
    <property type="entry name" value="MFS_dom"/>
</dbReference>
<evidence type="ECO:0000313" key="8">
    <source>
        <dbReference type="Proteomes" id="UP000478052"/>
    </source>
</evidence>
<dbReference type="OrthoDB" id="6133115at2759"/>
<feature type="transmembrane region" description="Helical" evidence="5">
    <location>
        <begin position="306"/>
        <end position="327"/>
    </location>
</feature>
<evidence type="ECO:0000256" key="1">
    <source>
        <dbReference type="ARBA" id="ARBA00004141"/>
    </source>
</evidence>
<dbReference type="InterPro" id="IPR050549">
    <property type="entry name" value="MFS_Trehalose_Transporter"/>
</dbReference>
<gene>
    <name evidence="7" type="ORF">FWK35_00001434</name>
</gene>
<dbReference type="EMBL" id="VUJU01000034">
    <property type="protein sequence ID" value="KAF0773728.1"/>
    <property type="molecule type" value="Genomic_DNA"/>
</dbReference>
<dbReference type="Proteomes" id="UP000478052">
    <property type="component" value="Unassembled WGS sequence"/>
</dbReference>
<proteinExistence type="predicted"/>
<dbReference type="InterPro" id="IPR036259">
    <property type="entry name" value="MFS_trans_sf"/>
</dbReference>
<evidence type="ECO:0000259" key="6">
    <source>
        <dbReference type="PROSITE" id="PS50850"/>
    </source>
</evidence>
<evidence type="ECO:0000256" key="5">
    <source>
        <dbReference type="SAM" id="Phobius"/>
    </source>
</evidence>
<evidence type="ECO:0000256" key="2">
    <source>
        <dbReference type="ARBA" id="ARBA00022692"/>
    </source>
</evidence>
<feature type="domain" description="Major facilitator superfamily (MFS) profile" evidence="6">
    <location>
        <begin position="20"/>
        <end position="457"/>
    </location>
</feature>
<evidence type="ECO:0000313" key="7">
    <source>
        <dbReference type="EMBL" id="KAF0773728.1"/>
    </source>
</evidence>
<feature type="transmembrane region" description="Helical" evidence="5">
    <location>
        <begin position="339"/>
        <end position="364"/>
    </location>
</feature>
<feature type="transmembrane region" description="Helical" evidence="5">
    <location>
        <begin position="89"/>
        <end position="108"/>
    </location>
</feature>
<keyword evidence="4 5" id="KW-0472">Membrane</keyword>
<feature type="transmembrane region" description="Helical" evidence="5">
    <location>
        <begin position="62"/>
        <end position="82"/>
    </location>
</feature>
<feature type="transmembrane region" description="Helical" evidence="5">
    <location>
        <begin position="21"/>
        <end position="42"/>
    </location>
</feature>
<evidence type="ECO:0000256" key="3">
    <source>
        <dbReference type="ARBA" id="ARBA00022989"/>
    </source>
</evidence>
<comment type="caution">
    <text evidence="7">The sequence shown here is derived from an EMBL/GenBank/DDBJ whole genome shotgun (WGS) entry which is preliminary data.</text>
</comment>
<organism evidence="7 8">
    <name type="scientific">Aphis craccivora</name>
    <name type="common">Cowpea aphid</name>
    <dbReference type="NCBI Taxonomy" id="307492"/>
    <lineage>
        <taxon>Eukaryota</taxon>
        <taxon>Metazoa</taxon>
        <taxon>Ecdysozoa</taxon>
        <taxon>Arthropoda</taxon>
        <taxon>Hexapoda</taxon>
        <taxon>Insecta</taxon>
        <taxon>Pterygota</taxon>
        <taxon>Neoptera</taxon>
        <taxon>Paraneoptera</taxon>
        <taxon>Hemiptera</taxon>
        <taxon>Sternorrhyncha</taxon>
        <taxon>Aphidomorpha</taxon>
        <taxon>Aphidoidea</taxon>
        <taxon>Aphididae</taxon>
        <taxon>Aphidini</taxon>
        <taxon>Aphis</taxon>
        <taxon>Aphis</taxon>
    </lineage>
</organism>
<dbReference type="InterPro" id="IPR005829">
    <property type="entry name" value="Sugar_transporter_CS"/>
</dbReference>
<dbReference type="PANTHER" id="PTHR48021">
    <property type="match status" value="1"/>
</dbReference>
<feature type="transmembrane region" description="Helical" evidence="5">
    <location>
        <begin position="276"/>
        <end position="299"/>
    </location>
</feature>
<keyword evidence="3 5" id="KW-1133">Transmembrane helix</keyword>
<dbReference type="SUPFAM" id="SSF103473">
    <property type="entry name" value="MFS general substrate transporter"/>
    <property type="match status" value="1"/>
</dbReference>
<dbReference type="PANTHER" id="PTHR48021:SF1">
    <property type="entry name" value="GH07001P-RELATED"/>
    <property type="match status" value="1"/>
</dbReference>
<feature type="transmembrane region" description="Helical" evidence="5">
    <location>
        <begin position="244"/>
        <end position="264"/>
    </location>
</feature>
<keyword evidence="8" id="KW-1185">Reference proteome</keyword>
<dbReference type="Pfam" id="PF00083">
    <property type="entry name" value="Sugar_tr"/>
    <property type="match status" value="1"/>
</dbReference>
<sequence length="457" mass="50666">MVDESKIASEYTSIKYGWMATLAQSFLSIGLGMQLSISAIVIRHLQGNTESDFSISLTEASWYGSILFIIHPFGCFLSGVLQGRFGKKYCMIFANIPSIIGWILLYLAQSSLFLYSSTLLMGFSIGVGAGAVHAYIGEITEPRLRGAMASLTNTAALFGILIPESPIWLIAKGKHEKAEKAICWLRGWVDSETVKPELSNLLHYNNVSGTIGTQDSNVVTNDSKNLLSKLAQFKEPSVYRPMKLIIIFFFTSYIVNLTPGKPFIGKIMTEVGLRDHQSICLIIFSVLQMIGSVILILTIRRFRKRFLTLVTISINSALLLLFSVYIVAMKNNCIKSMQWIPLTLIGGIYLSGGCGVACIPWMLIGEVFPNNITSRNNAPISNYRGGFRYKSEYPWCIIEISIPSTIDTDADGAGPHCIYYGETATETVLEPTSEDDKDMFVIFMNTDMTVSFVFVHV</sequence>
<accession>A0A6G0ZQ64</accession>